<dbReference type="InterPro" id="IPR005797">
    <property type="entry name" value="Cyt_b/b6_N"/>
</dbReference>
<evidence type="ECO:0000256" key="1">
    <source>
        <dbReference type="ARBA" id="ARBA00001971"/>
    </source>
</evidence>
<dbReference type="InterPro" id="IPR027387">
    <property type="entry name" value="Cytb/b6-like_sf"/>
</dbReference>
<evidence type="ECO:0000256" key="9">
    <source>
        <dbReference type="ARBA" id="ARBA00022692"/>
    </source>
</evidence>
<evidence type="ECO:0000256" key="8">
    <source>
        <dbReference type="ARBA" id="ARBA00022660"/>
    </source>
</evidence>
<dbReference type="GO" id="GO:0005886">
    <property type="term" value="C:plasma membrane"/>
    <property type="evidence" value="ECO:0007669"/>
    <property type="project" value="UniProtKB-SubCell"/>
</dbReference>
<dbReference type="Gene3D" id="1.20.810.10">
    <property type="entry name" value="Cytochrome Bc1 Complex, Chain C"/>
    <property type="match status" value="1"/>
</dbReference>
<feature type="transmembrane region" description="Helical" evidence="19">
    <location>
        <begin position="46"/>
        <end position="65"/>
    </location>
</feature>
<evidence type="ECO:0000256" key="5">
    <source>
        <dbReference type="ARBA" id="ARBA00022448"/>
    </source>
</evidence>
<dbReference type="GO" id="GO:0008121">
    <property type="term" value="F:quinol-cytochrome-c reductase activity"/>
    <property type="evidence" value="ECO:0007669"/>
    <property type="project" value="UniProtKB-EC"/>
</dbReference>
<comment type="catalytic activity">
    <reaction evidence="16">
        <text>a quinol + 2 Fe(III)-[cytochrome c](out) = a quinone + 2 Fe(II)-[cytochrome c](out) + 2 H(+)(out)</text>
        <dbReference type="Rhea" id="RHEA:11484"/>
        <dbReference type="Rhea" id="RHEA-COMP:10350"/>
        <dbReference type="Rhea" id="RHEA-COMP:14399"/>
        <dbReference type="ChEBI" id="CHEBI:15378"/>
        <dbReference type="ChEBI" id="CHEBI:24646"/>
        <dbReference type="ChEBI" id="CHEBI:29033"/>
        <dbReference type="ChEBI" id="CHEBI:29034"/>
        <dbReference type="ChEBI" id="CHEBI:132124"/>
        <dbReference type="EC" id="7.1.1.8"/>
    </reaction>
</comment>
<keyword evidence="12" id="KW-0249">Electron transport</keyword>
<organism evidence="21 22">
    <name type="scientific">Amycolatopsis marina</name>
    <dbReference type="NCBI Taxonomy" id="490629"/>
    <lineage>
        <taxon>Bacteria</taxon>
        <taxon>Bacillati</taxon>
        <taxon>Actinomycetota</taxon>
        <taxon>Actinomycetes</taxon>
        <taxon>Pseudonocardiales</taxon>
        <taxon>Pseudonocardiaceae</taxon>
        <taxon>Amycolatopsis</taxon>
    </lineage>
</organism>
<keyword evidence="5" id="KW-0813">Transport</keyword>
<name>A0A1I1ATI0_9PSEU</name>
<evidence type="ECO:0000256" key="10">
    <source>
        <dbReference type="ARBA" id="ARBA00022723"/>
    </source>
</evidence>
<dbReference type="Proteomes" id="UP000243799">
    <property type="component" value="Unassembled WGS sequence"/>
</dbReference>
<feature type="transmembrane region" description="Helical" evidence="19">
    <location>
        <begin position="174"/>
        <end position="194"/>
    </location>
</feature>
<dbReference type="OrthoDB" id="9804503at2"/>
<reference evidence="22" key="1">
    <citation type="submission" date="2016-10" db="EMBL/GenBank/DDBJ databases">
        <authorList>
            <person name="Varghese N."/>
            <person name="Submissions S."/>
        </authorList>
    </citation>
    <scope>NUCLEOTIDE SEQUENCE [LARGE SCALE GENOMIC DNA]</scope>
    <source>
        <strain evidence="22">CGMCC 4.3568</strain>
    </source>
</reference>
<evidence type="ECO:0000256" key="13">
    <source>
        <dbReference type="ARBA" id="ARBA00022989"/>
    </source>
</evidence>
<dbReference type="EMBL" id="FOKG01000010">
    <property type="protein sequence ID" value="SFB41187.1"/>
    <property type="molecule type" value="Genomic_DNA"/>
</dbReference>
<evidence type="ECO:0000256" key="12">
    <source>
        <dbReference type="ARBA" id="ARBA00022982"/>
    </source>
</evidence>
<dbReference type="InterPro" id="IPR016174">
    <property type="entry name" value="Di-haem_cyt_TM"/>
</dbReference>
<keyword evidence="10" id="KW-0479">Metal-binding</keyword>
<evidence type="ECO:0000256" key="3">
    <source>
        <dbReference type="ARBA" id="ARBA00012951"/>
    </source>
</evidence>
<dbReference type="PANTHER" id="PTHR19271">
    <property type="entry name" value="CYTOCHROME B"/>
    <property type="match status" value="1"/>
</dbReference>
<evidence type="ECO:0000256" key="16">
    <source>
        <dbReference type="ARBA" id="ARBA00029351"/>
    </source>
</evidence>
<dbReference type="GO" id="GO:0046872">
    <property type="term" value="F:metal ion binding"/>
    <property type="evidence" value="ECO:0007669"/>
    <property type="project" value="UniProtKB-KW"/>
</dbReference>
<gene>
    <name evidence="21" type="ORF">SAMN05216266_110147</name>
</gene>
<dbReference type="PANTHER" id="PTHR19271:SF16">
    <property type="entry name" value="CYTOCHROME B"/>
    <property type="match status" value="1"/>
</dbReference>
<dbReference type="GO" id="GO:0016491">
    <property type="term" value="F:oxidoreductase activity"/>
    <property type="evidence" value="ECO:0007669"/>
    <property type="project" value="InterPro"/>
</dbReference>
<dbReference type="EC" id="7.1.1.8" evidence="3"/>
<feature type="transmembrane region" description="Helical" evidence="19">
    <location>
        <begin position="111"/>
        <end position="130"/>
    </location>
</feature>
<evidence type="ECO:0000256" key="2">
    <source>
        <dbReference type="ARBA" id="ARBA00004651"/>
    </source>
</evidence>
<evidence type="ECO:0000256" key="6">
    <source>
        <dbReference type="ARBA" id="ARBA00022475"/>
    </source>
</evidence>
<keyword evidence="8" id="KW-0679">Respiratory chain</keyword>
<comment type="subcellular location">
    <subcellularLocation>
        <location evidence="2">Cell membrane</location>
        <topology evidence="2">Multi-pass membrane protein</topology>
    </subcellularLocation>
</comment>
<dbReference type="RefSeq" id="WP_091674415.1">
    <property type="nucleotide sequence ID" value="NZ_FOKG01000010.1"/>
</dbReference>
<dbReference type="AlphaFoldDB" id="A0A1I1ATI0"/>
<feature type="region of interest" description="Disordered" evidence="18">
    <location>
        <begin position="482"/>
        <end position="522"/>
    </location>
</feature>
<evidence type="ECO:0000313" key="21">
    <source>
        <dbReference type="EMBL" id="SFB41187.1"/>
    </source>
</evidence>
<evidence type="ECO:0000256" key="17">
    <source>
        <dbReference type="ARBA" id="ARBA00029568"/>
    </source>
</evidence>
<keyword evidence="6" id="KW-1003">Cell membrane</keyword>
<feature type="transmembrane region" description="Helical" evidence="19">
    <location>
        <begin position="254"/>
        <end position="280"/>
    </location>
</feature>
<evidence type="ECO:0000256" key="7">
    <source>
        <dbReference type="ARBA" id="ARBA00022617"/>
    </source>
</evidence>
<keyword evidence="9 19" id="KW-0812">Transmembrane</keyword>
<dbReference type="FunFam" id="1.20.810.10:FF:000007">
    <property type="entry name" value="Ubiquinol-cytochrome C reductase B subunit"/>
    <property type="match status" value="1"/>
</dbReference>
<feature type="domain" description="Cytochrome b/b6 N-terminal region profile" evidence="20">
    <location>
        <begin position="13"/>
        <end position="240"/>
    </location>
</feature>
<comment type="cofactor">
    <cofactor evidence="1">
        <name>heme</name>
        <dbReference type="ChEBI" id="CHEBI:30413"/>
    </cofactor>
</comment>
<accession>A0A1I1ATI0</accession>
<keyword evidence="22" id="KW-1185">Reference proteome</keyword>
<evidence type="ECO:0000256" key="4">
    <source>
        <dbReference type="ARBA" id="ARBA00016116"/>
    </source>
</evidence>
<dbReference type="Pfam" id="PF13631">
    <property type="entry name" value="Cytochrom_B_N_2"/>
    <property type="match status" value="1"/>
</dbReference>
<keyword evidence="15 19" id="KW-0472">Membrane</keyword>
<evidence type="ECO:0000259" key="20">
    <source>
        <dbReference type="PROSITE" id="PS51002"/>
    </source>
</evidence>
<protein>
    <recommendedName>
        <fullName evidence="4">Cytochrome bc1 complex cytochrome b subunit</fullName>
        <ecNumber evidence="3">7.1.1.8</ecNumber>
    </recommendedName>
    <alternativeName>
        <fullName evidence="17">Cytochrome bc1 reductase complex subunit QcrB</fullName>
    </alternativeName>
</protein>
<evidence type="ECO:0000256" key="14">
    <source>
        <dbReference type="ARBA" id="ARBA00023004"/>
    </source>
</evidence>
<feature type="transmembrane region" description="Helical" evidence="19">
    <location>
        <begin position="372"/>
        <end position="389"/>
    </location>
</feature>
<keyword evidence="13 19" id="KW-1133">Transmembrane helix</keyword>
<sequence length="522" mass="57400">MGTRRIGTTTGGTATGLDRRYPLARGLRHQLNKVFPNHWSFLLGEIALYSFIIVILSGVYLTLFFDPSMEEVVYNGPYPNLQGIEMSRALESTLEISFEVRGGLLIRQLHHWGALVFVAAMMVHMFRIFFTGAFRRPREATWVVGALLLILGMFEGFFGYSLPDDLLSGTGLRATVSGIVLSVPVAGTWLHWLIFGSEFPGTEIIPRLYALHILVVPAIMIALVAVHLGLVWYQKHTQFPGVRRKETNVVGVRIMPYFALKAGAFFVLVTGVLTLLAGLFQINAVWNIGPYNPSQVSAGSQPDWYLAWADGLLRIFPPWELYLGGYTVPAVFFAGACGMSALFAVLLTYPWIERRLAGDTAHHNLVQRPRDAPVRTSLGMMALSFFAVVEASGFNDIIAAEFDISLNATVWAGRIGVLLVPPLAYFVTYRICLGLQRADREVLEHGMETGIIKRLPQGGFVEIHQPLGPIDGHGHPLPLEYQGAPVPKKPNALGAAGRAVPGSLLSPDPAEETGALERERSR</sequence>
<feature type="transmembrane region" description="Helical" evidence="19">
    <location>
        <begin position="142"/>
        <end position="162"/>
    </location>
</feature>
<dbReference type="STRING" id="490629.SAMN05216266_110147"/>
<dbReference type="SUPFAM" id="SSF81342">
    <property type="entry name" value="Transmembrane di-heme cytochromes"/>
    <property type="match status" value="1"/>
</dbReference>
<proteinExistence type="predicted"/>
<evidence type="ECO:0000256" key="19">
    <source>
        <dbReference type="SAM" id="Phobius"/>
    </source>
</evidence>
<evidence type="ECO:0000256" key="11">
    <source>
        <dbReference type="ARBA" id="ARBA00022967"/>
    </source>
</evidence>
<dbReference type="GO" id="GO:0022904">
    <property type="term" value="P:respiratory electron transport chain"/>
    <property type="evidence" value="ECO:0007669"/>
    <property type="project" value="InterPro"/>
</dbReference>
<feature type="transmembrane region" description="Helical" evidence="19">
    <location>
        <begin position="209"/>
        <end position="233"/>
    </location>
</feature>
<evidence type="ECO:0000256" key="18">
    <source>
        <dbReference type="SAM" id="MobiDB-lite"/>
    </source>
</evidence>
<keyword evidence="11" id="KW-1278">Translocase</keyword>
<dbReference type="PROSITE" id="PS51002">
    <property type="entry name" value="CYTB_NTER"/>
    <property type="match status" value="1"/>
</dbReference>
<keyword evidence="7" id="KW-0349">Heme</keyword>
<evidence type="ECO:0000313" key="22">
    <source>
        <dbReference type="Proteomes" id="UP000243799"/>
    </source>
</evidence>
<feature type="transmembrane region" description="Helical" evidence="19">
    <location>
        <begin position="409"/>
        <end position="427"/>
    </location>
</feature>
<evidence type="ECO:0000256" key="15">
    <source>
        <dbReference type="ARBA" id="ARBA00023136"/>
    </source>
</evidence>
<keyword evidence="14" id="KW-0408">Iron</keyword>
<feature type="transmembrane region" description="Helical" evidence="19">
    <location>
        <begin position="326"/>
        <end position="352"/>
    </location>
</feature>